<protein>
    <submittedName>
        <fullName evidence="3">Uncharacterized protein</fullName>
    </submittedName>
</protein>
<feature type="region of interest" description="Disordered" evidence="2">
    <location>
        <begin position="744"/>
        <end position="783"/>
    </location>
</feature>
<dbReference type="Pfam" id="PF00022">
    <property type="entry name" value="Actin"/>
    <property type="match status" value="1"/>
</dbReference>
<dbReference type="SUPFAM" id="SSF53067">
    <property type="entry name" value="Actin-like ATPase domain"/>
    <property type="match status" value="2"/>
</dbReference>
<accession>A0ABR4N5I7</accession>
<name>A0ABR4N5I7_9FUNG</name>
<dbReference type="Gene3D" id="3.30.420.40">
    <property type="match status" value="3"/>
</dbReference>
<organism evidence="3 4">
    <name type="scientific">Polyrhizophydium stewartii</name>
    <dbReference type="NCBI Taxonomy" id="2732419"/>
    <lineage>
        <taxon>Eukaryota</taxon>
        <taxon>Fungi</taxon>
        <taxon>Fungi incertae sedis</taxon>
        <taxon>Chytridiomycota</taxon>
        <taxon>Chytridiomycota incertae sedis</taxon>
        <taxon>Chytridiomycetes</taxon>
        <taxon>Rhizophydiales</taxon>
        <taxon>Rhizophydiales incertae sedis</taxon>
        <taxon>Polyrhizophydium</taxon>
    </lineage>
</organism>
<dbReference type="InterPro" id="IPR004000">
    <property type="entry name" value="Actin"/>
</dbReference>
<evidence type="ECO:0000313" key="4">
    <source>
        <dbReference type="Proteomes" id="UP001527925"/>
    </source>
</evidence>
<evidence type="ECO:0000313" key="3">
    <source>
        <dbReference type="EMBL" id="KAL2914792.1"/>
    </source>
</evidence>
<evidence type="ECO:0000256" key="1">
    <source>
        <dbReference type="RuleBase" id="RU000487"/>
    </source>
</evidence>
<sequence length="885" mass="96721">MSFIPREGDLLVLDPGSLCTRLGTADYQNPPAPPVLSRVDKSEVGAKPAPGEQSGEWVWPLADGRVADWAALRDLCIAMVVDAERICIWVRFGVSTPPRGTRRRVLFVKGCGVDRSTNSRPVLLNVPATWSRGDQERATQVLFEYINAPGVFLLDQALASLYGVGVTSGLVVDVGHSTTTISPVFDNVVLHGSVVTLPVGGRDVEEYMVKLMCADSAFSQAYGHLIGSELARAIMESPTYSAPIIESFQLQPAEVEFKGEKVTVGALRGDALRVLFHPDLVGKDVIGVHEAIHVVISIRERFEKEIAPLIAASETSSEYQAKEIKWLRLPDYLVSFKDRPAEAAFLGGSITAKIVFANNSSISYITKADYNQYGPASAILKSARPRGVTEPDSVPALWPPLEHHRGFDVLSELEAARWAALQARGIDEATWAQAADELQPAKIPDFVSPAQEHAARLERLRHLDESLNYDLSLQDERVANASAKTCASCLRTLFEIHGASPQAGHRMLLHYAQPLIDTFDARRDALGLALDWINTASVQAAADVVPLCAEQEADRLQRTQPLSQRHHFAASMRSAYLKAKRDYLHQFSSDMLSGLLALDLSKVAAETQDLQRQVHKIRTDALDPAWEDLAMQRVEYELQTKLYQAEASRLEALFGVLGQLDARVRKAFAQTQVASMLLDDESASIAERGAAVQACFARIERLAKTAKDVMSFLKNPAHAETQPSSFYVADHDKMAASINSLAADAQEAHDPGSQTGNAHGSTHWRTDSGSNAPVDQPKPAQQPALTSVDALLERLRALDQRALSTEDSLSASVDRARDQLAQLSEIVSSLCRVVFRNARSSVVLPAPASVYDLRDQVRNAAAVLKPMFEEIEQSVNVIAGMQDNE</sequence>
<dbReference type="Proteomes" id="UP001527925">
    <property type="component" value="Unassembled WGS sequence"/>
</dbReference>
<dbReference type="PANTHER" id="PTHR11937">
    <property type="entry name" value="ACTIN"/>
    <property type="match status" value="1"/>
</dbReference>
<gene>
    <name evidence="3" type="ORF">HK105_205723</name>
</gene>
<dbReference type="EMBL" id="JADGIZ020000030">
    <property type="protein sequence ID" value="KAL2914792.1"/>
    <property type="molecule type" value="Genomic_DNA"/>
</dbReference>
<comment type="caution">
    <text evidence="3">The sequence shown here is derived from an EMBL/GenBank/DDBJ whole genome shotgun (WGS) entry which is preliminary data.</text>
</comment>
<comment type="similarity">
    <text evidence="1">Belongs to the actin family.</text>
</comment>
<dbReference type="InterPro" id="IPR043129">
    <property type="entry name" value="ATPase_NBD"/>
</dbReference>
<evidence type="ECO:0000256" key="2">
    <source>
        <dbReference type="SAM" id="MobiDB-lite"/>
    </source>
</evidence>
<keyword evidence="4" id="KW-1185">Reference proteome</keyword>
<dbReference type="SMART" id="SM00268">
    <property type="entry name" value="ACTIN"/>
    <property type="match status" value="1"/>
</dbReference>
<proteinExistence type="inferred from homology"/>
<reference evidence="3 4" key="1">
    <citation type="submission" date="2023-09" db="EMBL/GenBank/DDBJ databases">
        <title>Pangenome analysis of Batrachochytrium dendrobatidis and related Chytrids.</title>
        <authorList>
            <person name="Yacoub M.N."/>
            <person name="Stajich J.E."/>
            <person name="James T.Y."/>
        </authorList>
    </citation>
    <scope>NUCLEOTIDE SEQUENCE [LARGE SCALE GENOMIC DNA]</scope>
    <source>
        <strain evidence="3 4">JEL0888</strain>
    </source>
</reference>